<dbReference type="EMBL" id="JAUYZG010000019">
    <property type="protein sequence ID" value="KAK2879022.1"/>
    <property type="molecule type" value="Genomic_DNA"/>
</dbReference>
<proteinExistence type="predicted"/>
<organism evidence="2 3">
    <name type="scientific">Cirrhinus molitorella</name>
    <name type="common">mud carp</name>
    <dbReference type="NCBI Taxonomy" id="172907"/>
    <lineage>
        <taxon>Eukaryota</taxon>
        <taxon>Metazoa</taxon>
        <taxon>Chordata</taxon>
        <taxon>Craniata</taxon>
        <taxon>Vertebrata</taxon>
        <taxon>Euteleostomi</taxon>
        <taxon>Actinopterygii</taxon>
        <taxon>Neopterygii</taxon>
        <taxon>Teleostei</taxon>
        <taxon>Ostariophysi</taxon>
        <taxon>Cypriniformes</taxon>
        <taxon>Cyprinidae</taxon>
        <taxon>Labeoninae</taxon>
        <taxon>Labeonini</taxon>
        <taxon>Cirrhinus</taxon>
    </lineage>
</organism>
<evidence type="ECO:0000313" key="2">
    <source>
        <dbReference type="EMBL" id="KAK2879022.1"/>
    </source>
</evidence>
<gene>
    <name evidence="2" type="ORF">Q8A67_019813</name>
</gene>
<reference evidence="2" key="1">
    <citation type="submission" date="2023-08" db="EMBL/GenBank/DDBJ databases">
        <title>Chromosome-level Genome Assembly of mud carp (Cirrhinus molitorella).</title>
        <authorList>
            <person name="Liu H."/>
        </authorList>
    </citation>
    <scope>NUCLEOTIDE SEQUENCE</scope>
    <source>
        <strain evidence="2">Prfri</strain>
        <tissue evidence="2">Muscle</tissue>
    </source>
</reference>
<evidence type="ECO:0000256" key="1">
    <source>
        <dbReference type="SAM" id="MobiDB-lite"/>
    </source>
</evidence>
<evidence type="ECO:0000313" key="3">
    <source>
        <dbReference type="Proteomes" id="UP001187343"/>
    </source>
</evidence>
<dbReference type="AlphaFoldDB" id="A0AA88PG90"/>
<sequence>MGHLHISVNEGNGITSRAEGKGAEGIRWKSHDAWQEHVMVIFHFRIKRKNLYLPKLQESASSFRDGVVDI</sequence>
<feature type="region of interest" description="Disordered" evidence="1">
    <location>
        <begin position="1"/>
        <end position="20"/>
    </location>
</feature>
<accession>A0AA88PG90</accession>
<dbReference type="Proteomes" id="UP001187343">
    <property type="component" value="Unassembled WGS sequence"/>
</dbReference>
<protein>
    <submittedName>
        <fullName evidence="2">Uncharacterized protein</fullName>
    </submittedName>
</protein>
<keyword evidence="3" id="KW-1185">Reference proteome</keyword>
<name>A0AA88PG90_9TELE</name>
<comment type="caution">
    <text evidence="2">The sequence shown here is derived from an EMBL/GenBank/DDBJ whole genome shotgun (WGS) entry which is preliminary data.</text>
</comment>